<protein>
    <submittedName>
        <fullName evidence="14">Phosphatidate cytidylyltransferase</fullName>
        <ecNumber evidence="14">2.7.7.41</ecNumber>
    </submittedName>
</protein>
<evidence type="ECO:0000256" key="7">
    <source>
        <dbReference type="ARBA" id="ARBA00022695"/>
    </source>
</evidence>
<keyword evidence="7 14" id="KW-0548">Nucleotidyltransferase</keyword>
<reference evidence="14" key="1">
    <citation type="submission" date="2018-06" db="EMBL/GenBank/DDBJ databases">
        <authorList>
            <person name="Zhirakovskaya E."/>
        </authorList>
    </citation>
    <scope>NUCLEOTIDE SEQUENCE</scope>
</reference>
<dbReference type="EC" id="2.7.7.41" evidence="14"/>
<evidence type="ECO:0000256" key="13">
    <source>
        <dbReference type="SAM" id="Phobius"/>
    </source>
</evidence>
<keyword evidence="6 13" id="KW-0812">Transmembrane</keyword>
<gene>
    <name evidence="14" type="ORF">MNBD_NITROSPINAE01-1372</name>
</gene>
<keyword evidence="11" id="KW-0594">Phospholipid biosynthesis</keyword>
<dbReference type="InterPro" id="IPR000374">
    <property type="entry name" value="PC_trans"/>
</dbReference>
<dbReference type="AlphaFoldDB" id="A0A3B1BWA4"/>
<evidence type="ECO:0000256" key="4">
    <source>
        <dbReference type="ARBA" id="ARBA00022516"/>
    </source>
</evidence>
<dbReference type="GO" id="GO:0016024">
    <property type="term" value="P:CDP-diacylglycerol biosynthetic process"/>
    <property type="evidence" value="ECO:0007669"/>
    <property type="project" value="TreeGrafter"/>
</dbReference>
<accession>A0A3B1BWA4</accession>
<evidence type="ECO:0000313" key="14">
    <source>
        <dbReference type="EMBL" id="VAX16114.1"/>
    </source>
</evidence>
<feature type="transmembrane region" description="Helical" evidence="13">
    <location>
        <begin position="196"/>
        <end position="213"/>
    </location>
</feature>
<evidence type="ECO:0000256" key="11">
    <source>
        <dbReference type="ARBA" id="ARBA00023209"/>
    </source>
</evidence>
<dbReference type="GO" id="GO:0005886">
    <property type="term" value="C:plasma membrane"/>
    <property type="evidence" value="ECO:0007669"/>
    <property type="project" value="UniProtKB-SubCell"/>
</dbReference>
<dbReference type="EMBL" id="UOGC01000021">
    <property type="protein sequence ID" value="VAX16114.1"/>
    <property type="molecule type" value="Genomic_DNA"/>
</dbReference>
<name>A0A3B1BWA4_9ZZZZ</name>
<evidence type="ECO:0000256" key="8">
    <source>
        <dbReference type="ARBA" id="ARBA00022989"/>
    </source>
</evidence>
<evidence type="ECO:0000256" key="5">
    <source>
        <dbReference type="ARBA" id="ARBA00022679"/>
    </source>
</evidence>
<evidence type="ECO:0000256" key="9">
    <source>
        <dbReference type="ARBA" id="ARBA00023098"/>
    </source>
</evidence>
<keyword evidence="10 13" id="KW-0472">Membrane</keyword>
<keyword evidence="4" id="KW-0444">Lipid biosynthesis</keyword>
<keyword evidence="12" id="KW-1208">Phospholipid metabolism</keyword>
<feature type="transmembrane region" description="Helical" evidence="13">
    <location>
        <begin position="129"/>
        <end position="150"/>
    </location>
</feature>
<keyword evidence="8 13" id="KW-1133">Transmembrane helix</keyword>
<keyword evidence="3" id="KW-1003">Cell membrane</keyword>
<sequence>MTRVISGITLALLVLALLFFATPFIFFIAINVAIAICLLELYGIFEKSGDASFKTLGVVSAMATGTAIYTEDHAFTLVILGSAIVTTLSAAILSGGNDPVKKGITTLFGIFYIAVTLSTLTLIRKEPSGEFLILLLLISNSFCDIFAYYTGRTFGKTAMAPAISPKKTMEGFYGGVAGAVVGAILIKFLFLPGFDVIHTVMIGFLIGLIGPMGDLTESAIKRRGNVKDSGWIIPGHGGFLDRLDSLIFTSPLFYIYLKLFT</sequence>
<evidence type="ECO:0000256" key="6">
    <source>
        <dbReference type="ARBA" id="ARBA00022692"/>
    </source>
</evidence>
<evidence type="ECO:0000256" key="3">
    <source>
        <dbReference type="ARBA" id="ARBA00022475"/>
    </source>
</evidence>
<evidence type="ECO:0000256" key="10">
    <source>
        <dbReference type="ARBA" id="ARBA00023136"/>
    </source>
</evidence>
<feature type="transmembrane region" description="Helical" evidence="13">
    <location>
        <begin position="12"/>
        <end position="39"/>
    </location>
</feature>
<evidence type="ECO:0000256" key="12">
    <source>
        <dbReference type="ARBA" id="ARBA00023264"/>
    </source>
</evidence>
<dbReference type="PANTHER" id="PTHR46382">
    <property type="entry name" value="PHOSPHATIDATE CYTIDYLYLTRANSFERASE"/>
    <property type="match status" value="1"/>
</dbReference>
<dbReference type="Pfam" id="PF01148">
    <property type="entry name" value="CTP_transf_1"/>
    <property type="match status" value="1"/>
</dbReference>
<feature type="transmembrane region" description="Helical" evidence="13">
    <location>
        <begin position="105"/>
        <end position="123"/>
    </location>
</feature>
<dbReference type="GO" id="GO:0004605">
    <property type="term" value="F:phosphatidate cytidylyltransferase activity"/>
    <property type="evidence" value="ECO:0007669"/>
    <property type="project" value="UniProtKB-EC"/>
</dbReference>
<feature type="transmembrane region" description="Helical" evidence="13">
    <location>
        <begin position="75"/>
        <end position="93"/>
    </location>
</feature>
<keyword evidence="5 14" id="KW-0808">Transferase</keyword>
<comment type="similarity">
    <text evidence="2">Belongs to the CDS family.</text>
</comment>
<proteinExistence type="inferred from homology"/>
<evidence type="ECO:0000256" key="1">
    <source>
        <dbReference type="ARBA" id="ARBA00004651"/>
    </source>
</evidence>
<dbReference type="PANTHER" id="PTHR46382:SF1">
    <property type="entry name" value="PHOSPHATIDATE CYTIDYLYLTRANSFERASE"/>
    <property type="match status" value="1"/>
</dbReference>
<organism evidence="14">
    <name type="scientific">hydrothermal vent metagenome</name>
    <dbReference type="NCBI Taxonomy" id="652676"/>
    <lineage>
        <taxon>unclassified sequences</taxon>
        <taxon>metagenomes</taxon>
        <taxon>ecological metagenomes</taxon>
    </lineage>
</organism>
<evidence type="ECO:0000256" key="2">
    <source>
        <dbReference type="ARBA" id="ARBA00010185"/>
    </source>
</evidence>
<feature type="transmembrane region" description="Helical" evidence="13">
    <location>
        <begin position="171"/>
        <end position="190"/>
    </location>
</feature>
<keyword evidence="9" id="KW-0443">Lipid metabolism</keyword>
<comment type="subcellular location">
    <subcellularLocation>
        <location evidence="1">Cell membrane</location>
        <topology evidence="1">Multi-pass membrane protein</topology>
    </subcellularLocation>
</comment>
<dbReference type="PROSITE" id="PS01315">
    <property type="entry name" value="CDS"/>
    <property type="match status" value="1"/>
</dbReference>